<proteinExistence type="predicted"/>
<sequence length="136" mass="14914">MRKIDKLRRAAIAAHTAGIGWPQFFRENYQAINNAEPYDVRRYRRLGSHLMHLCMTGDPSGEYGIGDDDALEPWTLDDEPEKPADVGAVARFDVARAGLGQAGERPNGIRSPPGVGGSDRYPPSHGGPSLLSRVFR</sequence>
<feature type="region of interest" description="Disordered" evidence="1">
    <location>
        <begin position="97"/>
        <end position="136"/>
    </location>
</feature>
<name>A0A0F9JKR3_9ZZZZ</name>
<comment type="caution">
    <text evidence="2">The sequence shown here is derived from an EMBL/GenBank/DDBJ whole genome shotgun (WGS) entry which is preliminary data.</text>
</comment>
<feature type="non-terminal residue" evidence="2">
    <location>
        <position position="136"/>
    </location>
</feature>
<organism evidence="2">
    <name type="scientific">marine sediment metagenome</name>
    <dbReference type="NCBI Taxonomy" id="412755"/>
    <lineage>
        <taxon>unclassified sequences</taxon>
        <taxon>metagenomes</taxon>
        <taxon>ecological metagenomes</taxon>
    </lineage>
</organism>
<gene>
    <name evidence="2" type="ORF">LCGC14_1813220</name>
</gene>
<protein>
    <submittedName>
        <fullName evidence="2">Uncharacterized protein</fullName>
    </submittedName>
</protein>
<dbReference type="AlphaFoldDB" id="A0A0F9JKR3"/>
<evidence type="ECO:0000256" key="1">
    <source>
        <dbReference type="SAM" id="MobiDB-lite"/>
    </source>
</evidence>
<evidence type="ECO:0000313" key="2">
    <source>
        <dbReference type="EMBL" id="KKL99557.1"/>
    </source>
</evidence>
<dbReference type="EMBL" id="LAZR01017647">
    <property type="protein sequence ID" value="KKL99557.1"/>
    <property type="molecule type" value="Genomic_DNA"/>
</dbReference>
<reference evidence="2" key="1">
    <citation type="journal article" date="2015" name="Nature">
        <title>Complex archaea that bridge the gap between prokaryotes and eukaryotes.</title>
        <authorList>
            <person name="Spang A."/>
            <person name="Saw J.H."/>
            <person name="Jorgensen S.L."/>
            <person name="Zaremba-Niedzwiedzka K."/>
            <person name="Martijn J."/>
            <person name="Lind A.E."/>
            <person name="van Eijk R."/>
            <person name="Schleper C."/>
            <person name="Guy L."/>
            <person name="Ettema T.J."/>
        </authorList>
    </citation>
    <scope>NUCLEOTIDE SEQUENCE</scope>
</reference>
<accession>A0A0F9JKR3</accession>